<dbReference type="Proteomes" id="UP000639643">
    <property type="component" value="Unassembled WGS sequence"/>
</dbReference>
<evidence type="ECO:0000313" key="3">
    <source>
        <dbReference type="Proteomes" id="UP000639643"/>
    </source>
</evidence>
<reference evidence="2" key="1">
    <citation type="journal article" date="2020" name="Phytopathology">
        <title>Genome Sequence Resources of Colletotrichum truncatum, C. plurivorum, C. musicola, and C. sojae: Four Species Pathogenic to Soybean (Glycine max).</title>
        <authorList>
            <person name="Rogerio F."/>
            <person name="Boufleur T.R."/>
            <person name="Ciampi-Guillardi M."/>
            <person name="Sukno S.A."/>
            <person name="Thon M.R."/>
            <person name="Massola Junior N.S."/>
            <person name="Baroncelli R."/>
        </authorList>
    </citation>
    <scope>NUCLEOTIDE SEQUENCE</scope>
    <source>
        <strain evidence="2">LFN0074</strain>
    </source>
</reference>
<feature type="region of interest" description="Disordered" evidence="1">
    <location>
        <begin position="55"/>
        <end position="85"/>
    </location>
</feature>
<evidence type="ECO:0000313" key="2">
    <source>
        <dbReference type="EMBL" id="KAF6841518.1"/>
    </source>
</evidence>
<dbReference type="EMBL" id="WIGM01000087">
    <property type="protein sequence ID" value="KAF6841518.1"/>
    <property type="molecule type" value="Genomic_DNA"/>
</dbReference>
<evidence type="ECO:0000256" key="1">
    <source>
        <dbReference type="SAM" id="MobiDB-lite"/>
    </source>
</evidence>
<keyword evidence="3" id="KW-1185">Reference proteome</keyword>
<name>A0A8H6NS92_9PEZI</name>
<organism evidence="2 3">
    <name type="scientific">Colletotrichum musicola</name>
    <dbReference type="NCBI Taxonomy" id="2175873"/>
    <lineage>
        <taxon>Eukaryota</taxon>
        <taxon>Fungi</taxon>
        <taxon>Dikarya</taxon>
        <taxon>Ascomycota</taxon>
        <taxon>Pezizomycotina</taxon>
        <taxon>Sordariomycetes</taxon>
        <taxon>Hypocreomycetidae</taxon>
        <taxon>Glomerellales</taxon>
        <taxon>Glomerellaceae</taxon>
        <taxon>Colletotrichum</taxon>
        <taxon>Colletotrichum orchidearum species complex</taxon>
    </lineage>
</organism>
<dbReference type="AlphaFoldDB" id="A0A8H6NS92"/>
<gene>
    <name evidence="2" type="ORF">CMUS01_03551</name>
</gene>
<proteinExistence type="predicted"/>
<protein>
    <submittedName>
        <fullName evidence="2">Uncharacterized protein</fullName>
    </submittedName>
</protein>
<accession>A0A8H6NS92</accession>
<sequence length="121" mass="13221">MSRSPPSGQPAVLSRWPQRLGCILPRVWGSTTPYRASLLRLTLIARQTQGRENCIMAAPFPGDGWEGPSANGSPKGTSRRVWRKQPVGQVVEHRRSEVGTGILSRTNGLARVTRPLHSSLA</sequence>
<comment type="caution">
    <text evidence="2">The sequence shown here is derived from an EMBL/GenBank/DDBJ whole genome shotgun (WGS) entry which is preliminary data.</text>
</comment>